<keyword evidence="2" id="KW-1185">Reference proteome</keyword>
<dbReference type="AlphaFoldDB" id="A0A8H7PGT4"/>
<reference evidence="1" key="1">
    <citation type="submission" date="2020-12" db="EMBL/GenBank/DDBJ databases">
        <title>Metabolic potential, ecology and presence of endohyphal bacteria is reflected in genomic diversity of Mucoromycotina.</title>
        <authorList>
            <person name="Muszewska A."/>
            <person name="Okrasinska A."/>
            <person name="Steczkiewicz K."/>
            <person name="Drgas O."/>
            <person name="Orlowska M."/>
            <person name="Perlinska-Lenart U."/>
            <person name="Aleksandrzak-Piekarczyk T."/>
            <person name="Szatraj K."/>
            <person name="Zielenkiewicz U."/>
            <person name="Pilsyk S."/>
            <person name="Malc E."/>
            <person name="Mieczkowski P."/>
            <person name="Kruszewska J.S."/>
            <person name="Biernat P."/>
            <person name="Pawlowska J."/>
        </authorList>
    </citation>
    <scope>NUCLEOTIDE SEQUENCE</scope>
    <source>
        <strain evidence="1">WA0000051536</strain>
    </source>
</reference>
<gene>
    <name evidence="1" type="ORF">INT44_006999</name>
</gene>
<dbReference type="OrthoDB" id="5588333at2759"/>
<comment type="caution">
    <text evidence="1">The sequence shown here is derived from an EMBL/GenBank/DDBJ whole genome shotgun (WGS) entry which is preliminary data.</text>
</comment>
<accession>A0A8H7PGT4</accession>
<sequence>MKALFKYSRKSAPPRPMSKPVVDITPSLRFVAQIRSSTETSLADLNQKTDFLLAMAAFLRPSDLERISLPNSKLINQGDLQLTIVAPKELRAGRRITKTFVVRKNTDFKQLCPVRAFISSKHHPKATGRPHLKLLVNSKDPSKTLRTTTISNWLHRIVSKSTSQKPVPSVLLPCV</sequence>
<dbReference type="Proteomes" id="UP000612746">
    <property type="component" value="Unassembled WGS sequence"/>
</dbReference>
<protein>
    <submittedName>
        <fullName evidence="1">Uncharacterized protein</fullName>
    </submittedName>
</protein>
<evidence type="ECO:0000313" key="1">
    <source>
        <dbReference type="EMBL" id="KAG2173026.1"/>
    </source>
</evidence>
<proteinExistence type="predicted"/>
<organism evidence="1 2">
    <name type="scientific">Umbelopsis vinacea</name>
    <dbReference type="NCBI Taxonomy" id="44442"/>
    <lineage>
        <taxon>Eukaryota</taxon>
        <taxon>Fungi</taxon>
        <taxon>Fungi incertae sedis</taxon>
        <taxon>Mucoromycota</taxon>
        <taxon>Mucoromycotina</taxon>
        <taxon>Umbelopsidomycetes</taxon>
        <taxon>Umbelopsidales</taxon>
        <taxon>Umbelopsidaceae</taxon>
        <taxon>Umbelopsis</taxon>
    </lineage>
</organism>
<dbReference type="EMBL" id="JAEPRA010000020">
    <property type="protein sequence ID" value="KAG2173026.1"/>
    <property type="molecule type" value="Genomic_DNA"/>
</dbReference>
<name>A0A8H7PGT4_9FUNG</name>
<evidence type="ECO:0000313" key="2">
    <source>
        <dbReference type="Proteomes" id="UP000612746"/>
    </source>
</evidence>